<dbReference type="RefSeq" id="WP_204925514.1">
    <property type="nucleotide sequence ID" value="NZ_JAFEUC010000006.1"/>
</dbReference>
<feature type="region of interest" description="Disordered" evidence="1">
    <location>
        <begin position="193"/>
        <end position="218"/>
    </location>
</feature>
<reference evidence="2 3" key="1">
    <citation type="submission" date="2021-02" db="EMBL/GenBank/DDBJ databases">
        <authorList>
            <person name="Ra J.-S."/>
        </authorList>
    </citation>
    <scope>NUCLEOTIDE SEQUENCE [LARGE SCALE GENOMIC DNA]</scope>
    <source>
        <strain evidence="2 3">MMS20-R1-14</strain>
    </source>
</reference>
<comment type="caution">
    <text evidence="2">The sequence shown here is derived from an EMBL/GenBank/DDBJ whole genome shotgun (WGS) entry which is preliminary data.</text>
</comment>
<evidence type="ECO:0000256" key="1">
    <source>
        <dbReference type="SAM" id="MobiDB-lite"/>
    </source>
</evidence>
<dbReference type="Proteomes" id="UP001518872">
    <property type="component" value="Unassembled WGS sequence"/>
</dbReference>
<accession>A0ABS2IW18</accession>
<evidence type="ECO:0000313" key="3">
    <source>
        <dbReference type="Proteomes" id="UP001518872"/>
    </source>
</evidence>
<evidence type="ECO:0008006" key="4">
    <source>
        <dbReference type="Google" id="ProtNLM"/>
    </source>
</evidence>
<gene>
    <name evidence="2" type="ORF">JQX11_14650</name>
</gene>
<proteinExistence type="predicted"/>
<evidence type="ECO:0000313" key="2">
    <source>
        <dbReference type="EMBL" id="MBM7077568.1"/>
    </source>
</evidence>
<organism evidence="2 3">
    <name type="scientific">Micromonospora humida</name>
    <dbReference type="NCBI Taxonomy" id="2809018"/>
    <lineage>
        <taxon>Bacteria</taxon>
        <taxon>Bacillati</taxon>
        <taxon>Actinomycetota</taxon>
        <taxon>Actinomycetes</taxon>
        <taxon>Micromonosporales</taxon>
        <taxon>Micromonosporaceae</taxon>
        <taxon>Micromonospora</taxon>
    </lineage>
</organism>
<keyword evidence="3" id="KW-1185">Reference proteome</keyword>
<dbReference type="EMBL" id="JAFEUC010000006">
    <property type="protein sequence ID" value="MBM7077568.1"/>
    <property type="molecule type" value="Genomic_DNA"/>
</dbReference>
<protein>
    <recommendedName>
        <fullName evidence="4">Anti-sigma factor</fullName>
    </recommendedName>
</protein>
<name>A0ABS2IW18_9ACTN</name>
<feature type="region of interest" description="Disordered" evidence="1">
    <location>
        <begin position="85"/>
        <end position="139"/>
    </location>
</feature>
<sequence>MTGREFREVDHDLLADYVGGALDGTPEHTVVARLVTEDPAWADAYAVLTPAVARVHDALAGWGAAAPEMPLAVVERLTAVLAGAGPAADDDATPRRAAPGDVRPVRAAGPVPTQPGGRRAPGGRPDEGRADPSGPGRRRRWARLAGPVTLAAASLAAVGFGVAHLVDGTADRDAATSLAGPAQERAEGGFRFSGETRRSGVDWSPSTLRGTTAAPMVQPVTPPGLQPGDEPGVTTQISPGAPESKRLAAPAGLDRLTGRTALDACLADIASAHQRGPLTVEVVDYATFNGEPALVVHFADSTGARWAWVSGAECGVPGSGADTRYQSRVG</sequence>